<keyword evidence="1" id="KW-0472">Membrane</keyword>
<gene>
    <name evidence="2" type="ORF">WMO65_01755</name>
</gene>
<sequence>MMQPENEFLETMWEKAERKEENLKLAGELSRMPVQEGLDSFLWDMFCGIGIRQLYAHMTDILLLSFSLTVLLFYIGLKVVGVGSVTASGAVFAAAPVLYAAIFYLSLVKEKQNRTYEQLMSCKYTFFHLMTARMFFNSLIGLGFNLGYAVILAVRFRADIPRLLATAFASLMIFSLLLVLGIERGKKIAWGAALSSVWIIGNLLLMEITAGWYPALLEQIPVVLLAAAGMAAAFIYIRHLPLLCGQTFRKEYTNAAN</sequence>
<organism evidence="2 3">
    <name type="scientific">Blautia caccae</name>
    <dbReference type="NCBI Taxonomy" id="3133175"/>
    <lineage>
        <taxon>Bacteria</taxon>
        <taxon>Bacillati</taxon>
        <taxon>Bacillota</taxon>
        <taxon>Clostridia</taxon>
        <taxon>Lachnospirales</taxon>
        <taxon>Lachnospiraceae</taxon>
        <taxon>Blautia</taxon>
    </lineage>
</organism>
<evidence type="ECO:0000313" key="2">
    <source>
        <dbReference type="EMBL" id="MEQ2429723.1"/>
    </source>
</evidence>
<name>A0ABV1DIW9_9FIRM</name>
<evidence type="ECO:0000256" key="1">
    <source>
        <dbReference type="SAM" id="Phobius"/>
    </source>
</evidence>
<evidence type="ECO:0000313" key="3">
    <source>
        <dbReference type="Proteomes" id="UP001457898"/>
    </source>
</evidence>
<feature type="transmembrane region" description="Helical" evidence="1">
    <location>
        <begin position="87"/>
        <end position="105"/>
    </location>
</feature>
<feature type="transmembrane region" description="Helical" evidence="1">
    <location>
        <begin position="219"/>
        <end position="237"/>
    </location>
</feature>
<keyword evidence="1" id="KW-1133">Transmembrane helix</keyword>
<proteinExistence type="predicted"/>
<evidence type="ECO:0008006" key="4">
    <source>
        <dbReference type="Google" id="ProtNLM"/>
    </source>
</evidence>
<feature type="transmembrane region" description="Helical" evidence="1">
    <location>
        <begin position="126"/>
        <end position="151"/>
    </location>
</feature>
<feature type="transmembrane region" description="Helical" evidence="1">
    <location>
        <begin position="163"/>
        <end position="182"/>
    </location>
</feature>
<protein>
    <recommendedName>
        <fullName evidence="4">DUF624 domain-containing protein</fullName>
    </recommendedName>
</protein>
<dbReference type="EMBL" id="JBBMFP010000001">
    <property type="protein sequence ID" value="MEQ2429723.1"/>
    <property type="molecule type" value="Genomic_DNA"/>
</dbReference>
<feature type="transmembrane region" description="Helical" evidence="1">
    <location>
        <begin position="189"/>
        <end position="213"/>
    </location>
</feature>
<keyword evidence="3" id="KW-1185">Reference proteome</keyword>
<feature type="transmembrane region" description="Helical" evidence="1">
    <location>
        <begin position="61"/>
        <end position="81"/>
    </location>
</feature>
<keyword evidence="1" id="KW-0812">Transmembrane</keyword>
<dbReference type="RefSeq" id="WP_148393130.1">
    <property type="nucleotide sequence ID" value="NZ_JBBMFP010000001.1"/>
</dbReference>
<comment type="caution">
    <text evidence="2">The sequence shown here is derived from an EMBL/GenBank/DDBJ whole genome shotgun (WGS) entry which is preliminary data.</text>
</comment>
<reference evidence="2 3" key="1">
    <citation type="submission" date="2024-03" db="EMBL/GenBank/DDBJ databases">
        <title>Human intestinal bacterial collection.</title>
        <authorList>
            <person name="Pauvert C."/>
            <person name="Hitch T.C.A."/>
            <person name="Clavel T."/>
        </authorList>
    </citation>
    <scope>NUCLEOTIDE SEQUENCE [LARGE SCALE GENOMIC DNA]</scope>
    <source>
        <strain evidence="2 3">CLA-SR-H028</strain>
    </source>
</reference>
<dbReference type="Proteomes" id="UP001457898">
    <property type="component" value="Unassembled WGS sequence"/>
</dbReference>
<accession>A0ABV1DIW9</accession>